<gene>
    <name evidence="1" type="ORF">ACTOB_000294</name>
</gene>
<sequence>MDQLADHIDRAAETLATMDRRVPGLLPAAAAFGADDAGRPGRVGQRLHQELGAVLRARADEAAGLARRLSDLSDAVRSSARDYAETDTAVQHRFLRGL</sequence>
<evidence type="ECO:0000313" key="1">
    <source>
        <dbReference type="EMBL" id="WIM96825.1"/>
    </source>
</evidence>
<dbReference type="Pfam" id="PF10824">
    <property type="entry name" value="T7SS_ESX_EspC"/>
    <property type="match status" value="1"/>
</dbReference>
<accession>A0ABY8WM34</accession>
<proteinExistence type="predicted"/>
<organism evidence="1 2">
    <name type="scientific">Actinoplanes oblitus</name>
    <dbReference type="NCBI Taxonomy" id="3040509"/>
    <lineage>
        <taxon>Bacteria</taxon>
        <taxon>Bacillati</taxon>
        <taxon>Actinomycetota</taxon>
        <taxon>Actinomycetes</taxon>
        <taxon>Micromonosporales</taxon>
        <taxon>Micromonosporaceae</taxon>
        <taxon>Actinoplanes</taxon>
    </lineage>
</organism>
<protein>
    <submittedName>
        <fullName evidence="1">Type VII secretion target</fullName>
    </submittedName>
</protein>
<dbReference type="Proteomes" id="UP001240150">
    <property type="component" value="Chromosome"/>
</dbReference>
<dbReference type="InterPro" id="IPR022536">
    <property type="entry name" value="EspC"/>
</dbReference>
<reference evidence="1 2" key="1">
    <citation type="submission" date="2023-06" db="EMBL/GenBank/DDBJ databases">
        <authorList>
            <person name="Yushchuk O."/>
            <person name="Binda E."/>
            <person name="Ruckert-Reed C."/>
            <person name="Fedorenko V."/>
            <person name="Kalinowski J."/>
            <person name="Marinelli F."/>
        </authorList>
    </citation>
    <scope>NUCLEOTIDE SEQUENCE [LARGE SCALE GENOMIC DNA]</scope>
    <source>
        <strain evidence="1 2">NRRL 3884</strain>
    </source>
</reference>
<dbReference type="RefSeq" id="WP_284918126.1">
    <property type="nucleotide sequence ID" value="NZ_CP126980.1"/>
</dbReference>
<keyword evidence="2" id="KW-1185">Reference proteome</keyword>
<evidence type="ECO:0000313" key="2">
    <source>
        <dbReference type="Proteomes" id="UP001240150"/>
    </source>
</evidence>
<dbReference type="EMBL" id="CP126980">
    <property type="protein sequence ID" value="WIM96825.1"/>
    <property type="molecule type" value="Genomic_DNA"/>
</dbReference>
<name>A0ABY8WM34_9ACTN</name>